<keyword evidence="1" id="KW-0472">Membrane</keyword>
<reference evidence="2 3" key="1">
    <citation type="submission" date="2018-12" db="EMBL/GenBank/DDBJ databases">
        <title>Persistence of Moraxella catarrhalis in Chronic Obstructive Pulmonary Disease and Regulation of the Hag/MID Adhesin.</title>
        <authorList>
            <person name="Murphy T."/>
            <person name="Zhao X."/>
            <person name="Vyas G."/>
            <person name="Aluvathingal J."/>
            <person name="Nadendla S."/>
            <person name="Tallon L."/>
            <person name="Tettelin H."/>
        </authorList>
    </citation>
    <scope>NUCLEOTIDE SEQUENCE [LARGE SCALE GENOMIC DNA]</scope>
    <source>
        <strain evidence="2 3">46P58B1</strain>
    </source>
</reference>
<dbReference type="EMBL" id="CP034662">
    <property type="protein sequence ID" value="AZQ94350.1"/>
    <property type="molecule type" value="Genomic_DNA"/>
</dbReference>
<keyword evidence="1" id="KW-0812">Transmembrane</keyword>
<dbReference type="AlphaFoldDB" id="A0A3S9QIA1"/>
<proteinExistence type="predicted"/>
<feature type="transmembrane region" description="Helical" evidence="1">
    <location>
        <begin position="29"/>
        <end position="48"/>
    </location>
</feature>
<sequence length="51" mass="6014">MLKFIFLTFFDCVIESIKGLDNYLSYPSLLIQSLYFLVFFIVLAKVHYGRS</sequence>
<accession>A0A3S9QIA1</accession>
<organism evidence="2 3">
    <name type="scientific">Moraxella catarrhalis</name>
    <name type="common">Branhamella catarrhalis</name>
    <dbReference type="NCBI Taxonomy" id="480"/>
    <lineage>
        <taxon>Bacteria</taxon>
        <taxon>Pseudomonadati</taxon>
        <taxon>Pseudomonadota</taxon>
        <taxon>Gammaproteobacteria</taxon>
        <taxon>Moraxellales</taxon>
        <taxon>Moraxellaceae</taxon>
        <taxon>Moraxella</taxon>
    </lineage>
</organism>
<dbReference type="Proteomes" id="UP000280228">
    <property type="component" value="Chromosome"/>
</dbReference>
<keyword evidence="1" id="KW-1133">Transmembrane helix</keyword>
<name>A0A3S9QIA1_MORCA</name>
<gene>
    <name evidence="2" type="ORF">EJK53_0779</name>
</gene>
<evidence type="ECO:0000313" key="2">
    <source>
        <dbReference type="EMBL" id="AZQ94350.1"/>
    </source>
</evidence>
<evidence type="ECO:0000256" key="1">
    <source>
        <dbReference type="SAM" id="Phobius"/>
    </source>
</evidence>
<protein>
    <submittedName>
        <fullName evidence="2">Uncharacterized protein</fullName>
    </submittedName>
</protein>
<evidence type="ECO:0000313" key="3">
    <source>
        <dbReference type="Proteomes" id="UP000280228"/>
    </source>
</evidence>